<dbReference type="Proteomes" id="UP000815325">
    <property type="component" value="Unassembled WGS sequence"/>
</dbReference>
<protein>
    <submittedName>
        <fullName evidence="2">Uncharacterized protein</fullName>
    </submittedName>
</protein>
<comment type="subcellular location">
    <subcellularLocation>
        <location evidence="1">Cytoplasm</location>
        <location evidence="1">Cytoskeleton</location>
        <location evidence="1">Cilium axoneme</location>
    </subcellularLocation>
</comment>
<evidence type="ECO:0000256" key="1">
    <source>
        <dbReference type="ARBA" id="ARBA00004430"/>
    </source>
</evidence>
<evidence type="ECO:0000313" key="3">
    <source>
        <dbReference type="Proteomes" id="UP000815325"/>
    </source>
</evidence>
<keyword evidence="3" id="KW-1185">Reference proteome</keyword>
<organism evidence="2 3">
    <name type="scientific">Dunaliella salina</name>
    <name type="common">Green alga</name>
    <name type="synonym">Protococcus salinus</name>
    <dbReference type="NCBI Taxonomy" id="3046"/>
    <lineage>
        <taxon>Eukaryota</taxon>
        <taxon>Viridiplantae</taxon>
        <taxon>Chlorophyta</taxon>
        <taxon>core chlorophytes</taxon>
        <taxon>Chlorophyceae</taxon>
        <taxon>CS clade</taxon>
        <taxon>Chlamydomonadales</taxon>
        <taxon>Dunaliellaceae</taxon>
        <taxon>Dunaliella</taxon>
    </lineage>
</organism>
<reference evidence="2" key="1">
    <citation type="submission" date="2017-08" db="EMBL/GenBank/DDBJ databases">
        <authorList>
            <person name="Polle J.E."/>
            <person name="Barry K."/>
            <person name="Cushman J."/>
            <person name="Schmutz J."/>
            <person name="Tran D."/>
            <person name="Hathwaick L.T."/>
            <person name="Yim W.C."/>
            <person name="Jenkins J."/>
            <person name="Mckie-Krisberg Z.M."/>
            <person name="Prochnik S."/>
            <person name="Lindquist E."/>
            <person name="Dockter R.B."/>
            <person name="Adam C."/>
            <person name="Molina H."/>
            <person name="Bunkerborg J."/>
            <person name="Jin E."/>
            <person name="Buchheim M."/>
            <person name="Magnuson J."/>
        </authorList>
    </citation>
    <scope>NUCLEOTIDE SEQUENCE</scope>
    <source>
        <strain evidence="2">CCAP 19/18</strain>
    </source>
</reference>
<proteinExistence type="predicted"/>
<dbReference type="SUPFAM" id="SSF52047">
    <property type="entry name" value="RNI-like"/>
    <property type="match status" value="1"/>
</dbReference>
<gene>
    <name evidence="2" type="ORF">DUNSADRAFT_15430</name>
</gene>
<sequence>MGFSRRLQHSPRAQRHRLSLQGCSIDTDMLSVPLAPVVCLLLPKLQHLEFGSGSDPNVLHPLSPSFLSPLQPGGVNFASKLSTLTIEGEIVLSMDSLLGDIGSMHHLASLALRSISVMEDFVEDVQELHHVCDLAPLVHLQRLHKLKLIGMGTIVNLDAVLHACGRLTDLELQYFKVSEPLHVGSASVSQIRLGANSLCEYAEIVDMSLFPSLKSVMLGVTTTGKNGGPVAVGDAEHHLQRLHLAAKKVTTWPKNDFSWRSLMIVGLNGGSSEQQMQFASALLHALSPLAGSAAAACLESLEFDGQLSYNFSPTVSSVLWLTCSQTFLG</sequence>
<dbReference type="InterPro" id="IPR032675">
    <property type="entry name" value="LRR_dom_sf"/>
</dbReference>
<comment type="caution">
    <text evidence="2">The sequence shown here is derived from an EMBL/GenBank/DDBJ whole genome shotgun (WGS) entry which is preliminary data.</text>
</comment>
<name>A0ABQ7G5H4_DUNSA</name>
<dbReference type="Gene3D" id="3.80.10.10">
    <property type="entry name" value="Ribonuclease Inhibitor"/>
    <property type="match status" value="1"/>
</dbReference>
<accession>A0ABQ7G5H4</accession>
<evidence type="ECO:0000313" key="2">
    <source>
        <dbReference type="EMBL" id="KAF5829845.1"/>
    </source>
</evidence>
<dbReference type="EMBL" id="MU070108">
    <property type="protein sequence ID" value="KAF5829845.1"/>
    <property type="molecule type" value="Genomic_DNA"/>
</dbReference>